<evidence type="ECO:0000259" key="13">
    <source>
        <dbReference type="Pfam" id="PF01095"/>
    </source>
</evidence>
<evidence type="ECO:0000256" key="6">
    <source>
        <dbReference type="ARBA" id="ARBA00022525"/>
    </source>
</evidence>
<feature type="active site" evidence="11">
    <location>
        <position position="221"/>
    </location>
</feature>
<dbReference type="GO" id="GO:0042545">
    <property type="term" value="P:cell wall modification"/>
    <property type="evidence" value="ECO:0007669"/>
    <property type="project" value="UniProtKB-UniRule"/>
</dbReference>
<keyword evidence="9 12" id="KW-0063">Aspartyl esterase</keyword>
<evidence type="ECO:0000256" key="2">
    <source>
        <dbReference type="ARBA" id="ARBA00005184"/>
    </source>
</evidence>
<dbReference type="Proteomes" id="UP000027120">
    <property type="component" value="Unassembled WGS sequence"/>
</dbReference>
<keyword evidence="6" id="KW-0964">Secreted</keyword>
<feature type="chain" id="PRO_5005103286" description="Pectinesterase" evidence="12">
    <location>
        <begin position="23"/>
        <end position="359"/>
    </location>
</feature>
<evidence type="ECO:0000313" key="14">
    <source>
        <dbReference type="EMBL" id="KDO59079.1"/>
    </source>
</evidence>
<dbReference type="eggNOG" id="ENOG502QS8M">
    <property type="taxonomic scope" value="Eukaryota"/>
</dbReference>
<protein>
    <recommendedName>
        <fullName evidence="4 12">Pectinesterase</fullName>
        <ecNumber evidence="4 12">3.1.1.11</ecNumber>
    </recommendedName>
</protein>
<name>A0A067EVA4_CITSI</name>
<gene>
    <name evidence="14" type="ORF">CISIN_1g043630mg</name>
</gene>
<dbReference type="PANTHER" id="PTHR31321:SF31">
    <property type="entry name" value="PECTINESTERASE QRT1"/>
    <property type="match status" value="1"/>
</dbReference>
<dbReference type="GO" id="GO:0045490">
    <property type="term" value="P:pectin catabolic process"/>
    <property type="evidence" value="ECO:0000318"/>
    <property type="project" value="GO_Central"/>
</dbReference>
<evidence type="ECO:0000256" key="12">
    <source>
        <dbReference type="RuleBase" id="RU000589"/>
    </source>
</evidence>
<evidence type="ECO:0000256" key="7">
    <source>
        <dbReference type="ARBA" id="ARBA00022729"/>
    </source>
</evidence>
<evidence type="ECO:0000256" key="4">
    <source>
        <dbReference type="ARBA" id="ARBA00013229"/>
    </source>
</evidence>
<dbReference type="EMBL" id="KK784942">
    <property type="protein sequence ID" value="KDO59079.1"/>
    <property type="molecule type" value="Genomic_DNA"/>
</dbReference>
<comment type="catalytic activity">
    <reaction evidence="10 12">
        <text>[(1-&gt;4)-alpha-D-galacturonosyl methyl ester](n) + n H2O = [(1-&gt;4)-alpha-D-galacturonosyl](n) + n methanol + n H(+)</text>
        <dbReference type="Rhea" id="RHEA:22380"/>
        <dbReference type="Rhea" id="RHEA-COMP:14570"/>
        <dbReference type="Rhea" id="RHEA-COMP:14573"/>
        <dbReference type="ChEBI" id="CHEBI:15377"/>
        <dbReference type="ChEBI" id="CHEBI:15378"/>
        <dbReference type="ChEBI" id="CHEBI:17790"/>
        <dbReference type="ChEBI" id="CHEBI:140522"/>
        <dbReference type="ChEBI" id="CHEBI:140523"/>
        <dbReference type="EC" id="3.1.1.11"/>
    </reaction>
</comment>
<dbReference type="PaxDb" id="2711-XP_006475118.1"/>
<evidence type="ECO:0000256" key="5">
    <source>
        <dbReference type="ARBA" id="ARBA00022512"/>
    </source>
</evidence>
<evidence type="ECO:0000256" key="10">
    <source>
        <dbReference type="ARBA" id="ARBA00047928"/>
    </source>
</evidence>
<comment type="pathway">
    <text evidence="2 12">Glycan metabolism; pectin degradation; 2-dehydro-3-deoxy-D-gluconate from pectin: step 1/5.</text>
</comment>
<accession>A0A067EVA4</accession>
<dbReference type="UniPathway" id="UPA00545">
    <property type="reaction ID" value="UER00823"/>
</dbReference>
<proteinExistence type="inferred from homology"/>
<dbReference type="STRING" id="2711.A0A067EVA4"/>
<comment type="subcellular location">
    <subcellularLocation>
        <location evidence="1">Secreted</location>
        <location evidence="1">Cell wall</location>
    </subcellularLocation>
</comment>
<feature type="signal peptide" evidence="12">
    <location>
        <begin position="1"/>
        <end position="22"/>
    </location>
</feature>
<dbReference type="InterPro" id="IPR033131">
    <property type="entry name" value="Pectinesterase_Asp_AS"/>
</dbReference>
<dbReference type="InterPro" id="IPR011050">
    <property type="entry name" value="Pectin_lyase_fold/virulence"/>
</dbReference>
<keyword evidence="15" id="KW-1185">Reference proteome</keyword>
<organism evidence="14 15">
    <name type="scientific">Citrus sinensis</name>
    <name type="common">Sweet orange</name>
    <name type="synonym">Citrus aurantium var. sinensis</name>
    <dbReference type="NCBI Taxonomy" id="2711"/>
    <lineage>
        <taxon>Eukaryota</taxon>
        <taxon>Viridiplantae</taxon>
        <taxon>Streptophyta</taxon>
        <taxon>Embryophyta</taxon>
        <taxon>Tracheophyta</taxon>
        <taxon>Spermatophyta</taxon>
        <taxon>Magnoliopsida</taxon>
        <taxon>eudicotyledons</taxon>
        <taxon>Gunneridae</taxon>
        <taxon>Pentapetalae</taxon>
        <taxon>rosids</taxon>
        <taxon>malvids</taxon>
        <taxon>Sapindales</taxon>
        <taxon>Rutaceae</taxon>
        <taxon>Aurantioideae</taxon>
        <taxon>Citrus</taxon>
    </lineage>
</organism>
<evidence type="ECO:0000256" key="11">
    <source>
        <dbReference type="PROSITE-ProRule" id="PRU10040"/>
    </source>
</evidence>
<evidence type="ECO:0000256" key="9">
    <source>
        <dbReference type="ARBA" id="ARBA00023085"/>
    </source>
</evidence>
<feature type="domain" description="Pectinesterase catalytic" evidence="13">
    <location>
        <begin position="61"/>
        <end position="353"/>
    </location>
</feature>
<evidence type="ECO:0000256" key="8">
    <source>
        <dbReference type="ARBA" id="ARBA00022801"/>
    </source>
</evidence>
<keyword evidence="8 12" id="KW-0378">Hydrolase</keyword>
<dbReference type="InterPro" id="IPR000070">
    <property type="entry name" value="Pectinesterase_cat"/>
</dbReference>
<keyword evidence="5" id="KW-0134">Cell wall</keyword>
<keyword evidence="7 12" id="KW-0732">Signal</keyword>
<dbReference type="SUPFAM" id="SSF51126">
    <property type="entry name" value="Pectin lyase-like"/>
    <property type="match status" value="1"/>
</dbReference>
<dbReference type="AlphaFoldDB" id="A0A067EVA4"/>
<dbReference type="Gene3D" id="2.160.20.10">
    <property type="entry name" value="Single-stranded right-handed beta-helix, Pectin lyase-like"/>
    <property type="match status" value="1"/>
</dbReference>
<reference evidence="14 15" key="1">
    <citation type="submission" date="2014-04" db="EMBL/GenBank/DDBJ databases">
        <authorList>
            <consortium name="International Citrus Genome Consortium"/>
            <person name="Gmitter F."/>
            <person name="Chen C."/>
            <person name="Farmerie W."/>
            <person name="Harkins T."/>
            <person name="Desany B."/>
            <person name="Mohiuddin M."/>
            <person name="Kodira C."/>
            <person name="Borodovsky M."/>
            <person name="Lomsadze A."/>
            <person name="Burns P."/>
            <person name="Jenkins J."/>
            <person name="Prochnik S."/>
            <person name="Shu S."/>
            <person name="Chapman J."/>
            <person name="Pitluck S."/>
            <person name="Schmutz J."/>
            <person name="Rokhsar D."/>
        </authorList>
    </citation>
    <scope>NUCLEOTIDE SEQUENCE</scope>
</reference>
<evidence type="ECO:0000256" key="1">
    <source>
        <dbReference type="ARBA" id="ARBA00004191"/>
    </source>
</evidence>
<dbReference type="Pfam" id="PF01095">
    <property type="entry name" value="Pectinesterase"/>
    <property type="match status" value="1"/>
</dbReference>
<dbReference type="EC" id="3.1.1.11" evidence="4 12"/>
<dbReference type="PROSITE" id="PS00503">
    <property type="entry name" value="PECTINESTERASE_2"/>
    <property type="match status" value="1"/>
</dbReference>
<dbReference type="GO" id="GO:0030599">
    <property type="term" value="F:pectinesterase activity"/>
    <property type="evidence" value="ECO:0000318"/>
    <property type="project" value="GO_Central"/>
</dbReference>
<evidence type="ECO:0000313" key="15">
    <source>
        <dbReference type="Proteomes" id="UP000027120"/>
    </source>
</evidence>
<evidence type="ECO:0000256" key="3">
    <source>
        <dbReference type="ARBA" id="ARBA00008891"/>
    </source>
</evidence>
<dbReference type="PANTHER" id="PTHR31321">
    <property type="entry name" value="ACYL-COA THIOESTER HYDROLASE YBHC-RELATED"/>
    <property type="match status" value="1"/>
</dbReference>
<sequence length="359" mass="40305">MGRSAFLVAFAGFLLIVQVSLSQHEAAYSYRRNFITWDDLKVDWQKAWLDTRESVNRTRLIIVDKNGGGHSSTVQGAVDLVPENNSERVKIYILPGVYREKVTVPQNKPYISFIGHEQRASETVISWHNKASDKDSNGIELGTYKSASVSVFADFFCATGITFANTVVAVPGGIGMQAVALRLAGDKAMLYKVKVLGTQDTLLDDTGSHYFYQCHIQGSIDFIFGRARSLYQDCVLQSIAEKSGAIAAHHRDIPDDSSGFSFVNCVINGTGKIYLGRAWGNYSRIIYSYSYLEDIIYPTGWSDWNMPYRDRTVVFGEYQCSGKGADRSHRPSWLKSLSYEEVQPFLNVTFIDGKEWLRL</sequence>
<dbReference type="SMR" id="A0A067EVA4"/>
<comment type="similarity">
    <text evidence="3">Belongs to the pectinesterase family.</text>
</comment>
<dbReference type="FunFam" id="2.160.20.10:FF:000008">
    <property type="entry name" value="Pectinesterase"/>
    <property type="match status" value="1"/>
</dbReference>
<dbReference type="InterPro" id="IPR012334">
    <property type="entry name" value="Pectin_lyas_fold"/>
</dbReference>